<dbReference type="NCBIfam" id="NF004650">
    <property type="entry name" value="PRK05994.1"/>
    <property type="match status" value="1"/>
</dbReference>
<keyword evidence="4 5" id="KW-0663">Pyridoxal phosphate</keyword>
<dbReference type="PANTHER" id="PTHR43797">
    <property type="entry name" value="HOMOCYSTEINE/CYSTEINE SYNTHASE"/>
    <property type="match status" value="1"/>
</dbReference>
<comment type="similarity">
    <text evidence="2 5">Belongs to the trans-sulfuration enzymes family.</text>
</comment>
<dbReference type="Pfam" id="PF01053">
    <property type="entry name" value="Cys_Met_Meta_PP"/>
    <property type="match status" value="1"/>
</dbReference>
<comment type="caution">
    <text evidence="7">The sequence shown here is derived from an EMBL/GenBank/DDBJ whole genome shotgun (WGS) entry which is preliminary data.</text>
</comment>
<evidence type="ECO:0000256" key="1">
    <source>
        <dbReference type="ARBA" id="ARBA00001933"/>
    </source>
</evidence>
<sequence length="445" mass="47612">MTDQSKTPDSARDPRERPASGGDFGFATLAVHAGNRPEPHTGARITPIYQTSSFVFDSVDHAASLFNLQTFGNIYSRLGNPSVSALEERVAALEGGRGATACASGHAAQFLALTSLMETGDDLVASRFLYGGSFTQFSQSFKRFGWGCTFVDARDPDQVAAAIGPRTKAVFVESQSNPSGILTDIAALADVAHAHGLPLIVDNTIPSPYLCRPFDLGADLITHSLTKFLGGHGNSLGGAIVESGRFDWKASGKFPSLSEPNPGYHGLRFDETFGDFAFTVHAHAVALRDFGPTLSPFNAFMIMTGIETLPLRMERHVANAKLVAAWLHDHPKVAWVSYAGLPTSPQYDLGLRQMPRGVAPVFTFGLTGGYDAGIRLVEGVELFSHLANVGDTRSLILHPASTTHRQMSPEDRAQSGAGDDVVRISIGIESVEDLIADLDQALTRC</sequence>
<dbReference type="Gene3D" id="3.40.640.10">
    <property type="entry name" value="Type I PLP-dependent aspartate aminotransferase-like (Major domain)"/>
    <property type="match status" value="1"/>
</dbReference>
<evidence type="ECO:0000256" key="4">
    <source>
        <dbReference type="ARBA" id="ARBA00022898"/>
    </source>
</evidence>
<dbReference type="InterPro" id="IPR054542">
    <property type="entry name" value="Cys_met_metab_PP"/>
</dbReference>
<dbReference type="InterPro" id="IPR015422">
    <property type="entry name" value="PyrdxlP-dep_Trfase_small"/>
</dbReference>
<keyword evidence="3 7" id="KW-0808">Transferase</keyword>
<dbReference type="Proteomes" id="UP001413721">
    <property type="component" value="Unassembled WGS sequence"/>
</dbReference>
<dbReference type="InterPro" id="IPR000277">
    <property type="entry name" value="Cys/Met-Metab_PyrdxlP-dep_enz"/>
</dbReference>
<evidence type="ECO:0000313" key="7">
    <source>
        <dbReference type="EMBL" id="MEN2987245.1"/>
    </source>
</evidence>
<dbReference type="InterPro" id="IPR015421">
    <property type="entry name" value="PyrdxlP-dep_Trfase_major"/>
</dbReference>
<accession>A0ABU9YEZ7</accession>
<keyword evidence="8" id="KW-1185">Reference proteome</keyword>
<dbReference type="InterPro" id="IPR006235">
    <property type="entry name" value="OAc-hSer/O-AcSer_sulfhydrylase"/>
</dbReference>
<dbReference type="PROSITE" id="PS00868">
    <property type="entry name" value="CYS_MET_METAB_PP"/>
    <property type="match status" value="1"/>
</dbReference>
<reference evidence="7 8" key="1">
    <citation type="submission" date="2024-03" db="EMBL/GenBank/DDBJ databases">
        <title>High-quality draft genome sequencing of Tistrella sp. BH-R2-4.</title>
        <authorList>
            <person name="Dong C."/>
        </authorList>
    </citation>
    <scope>NUCLEOTIDE SEQUENCE [LARGE SCALE GENOMIC DNA]</scope>
    <source>
        <strain evidence="7 8">BH-R2-4</strain>
    </source>
</reference>
<dbReference type="CDD" id="cd00614">
    <property type="entry name" value="CGS_like"/>
    <property type="match status" value="1"/>
</dbReference>
<protein>
    <submittedName>
        <fullName evidence="7">O-acetylhomoserine aminocarboxypropyltransferase</fullName>
        <ecNumber evidence="7">2.5.1.49</ecNumber>
    </submittedName>
</protein>
<organism evidence="7 8">
    <name type="scientific">Tistrella arctica</name>
    <dbReference type="NCBI Taxonomy" id="3133430"/>
    <lineage>
        <taxon>Bacteria</taxon>
        <taxon>Pseudomonadati</taxon>
        <taxon>Pseudomonadota</taxon>
        <taxon>Alphaproteobacteria</taxon>
        <taxon>Geminicoccales</taxon>
        <taxon>Geminicoccaceae</taxon>
        <taxon>Tistrella</taxon>
    </lineage>
</organism>
<dbReference type="EMBL" id="JBBKTW010000001">
    <property type="protein sequence ID" value="MEN2987245.1"/>
    <property type="molecule type" value="Genomic_DNA"/>
</dbReference>
<name>A0ABU9YEZ7_9PROT</name>
<evidence type="ECO:0000313" key="8">
    <source>
        <dbReference type="Proteomes" id="UP001413721"/>
    </source>
</evidence>
<comment type="cofactor">
    <cofactor evidence="1 5">
        <name>pyridoxal 5'-phosphate</name>
        <dbReference type="ChEBI" id="CHEBI:597326"/>
    </cofactor>
</comment>
<feature type="region of interest" description="Disordered" evidence="6">
    <location>
        <begin position="1"/>
        <end position="23"/>
    </location>
</feature>
<dbReference type="PANTHER" id="PTHR43797:SF2">
    <property type="entry name" value="HOMOCYSTEINE_CYSTEINE SYNTHASE"/>
    <property type="match status" value="1"/>
</dbReference>
<dbReference type="GO" id="GO:0003961">
    <property type="term" value="F:O-acetylhomoserine aminocarboxypropyltransferase activity"/>
    <property type="evidence" value="ECO:0007669"/>
    <property type="project" value="UniProtKB-EC"/>
</dbReference>
<dbReference type="EC" id="2.5.1.49" evidence="7"/>
<dbReference type="InterPro" id="IPR015424">
    <property type="entry name" value="PyrdxlP-dep_Trfase"/>
</dbReference>
<dbReference type="Gene3D" id="3.90.1150.10">
    <property type="entry name" value="Aspartate Aminotransferase, domain 1"/>
    <property type="match status" value="1"/>
</dbReference>
<evidence type="ECO:0000256" key="2">
    <source>
        <dbReference type="ARBA" id="ARBA00009077"/>
    </source>
</evidence>
<evidence type="ECO:0000256" key="6">
    <source>
        <dbReference type="SAM" id="MobiDB-lite"/>
    </source>
</evidence>
<dbReference type="NCBIfam" id="TIGR01326">
    <property type="entry name" value="OAH_OAS_sulfhy"/>
    <property type="match status" value="1"/>
</dbReference>
<dbReference type="PIRSF" id="PIRSF001434">
    <property type="entry name" value="CGS"/>
    <property type="match status" value="1"/>
</dbReference>
<proteinExistence type="inferred from homology"/>
<evidence type="ECO:0000256" key="3">
    <source>
        <dbReference type="ARBA" id="ARBA00022679"/>
    </source>
</evidence>
<evidence type="ECO:0000256" key="5">
    <source>
        <dbReference type="RuleBase" id="RU362118"/>
    </source>
</evidence>
<dbReference type="RefSeq" id="WP_345931531.1">
    <property type="nucleotide sequence ID" value="NZ_JBBKTV010000001.1"/>
</dbReference>
<feature type="compositionally biased region" description="Basic and acidic residues" evidence="6">
    <location>
        <begin position="9"/>
        <end position="18"/>
    </location>
</feature>
<gene>
    <name evidence="7" type="ORF">WG926_02950</name>
</gene>
<dbReference type="SUPFAM" id="SSF53383">
    <property type="entry name" value="PLP-dependent transferases"/>
    <property type="match status" value="1"/>
</dbReference>